<accession>A0A1W9HQM1</accession>
<comment type="caution">
    <text evidence="1">The sequence shown here is derived from an EMBL/GenBank/DDBJ whole genome shotgun (WGS) entry which is preliminary data.</text>
</comment>
<proteinExistence type="predicted"/>
<reference evidence="1 2" key="1">
    <citation type="journal article" date="2017" name="Water Res.">
        <title>Comammox in drinking water systems.</title>
        <authorList>
            <person name="Wang Y."/>
            <person name="Ma L."/>
            <person name="Mao Y."/>
            <person name="Jiang X."/>
            <person name="Xia Y."/>
            <person name="Yu K."/>
            <person name="Li B."/>
            <person name="Zhang T."/>
        </authorList>
    </citation>
    <scope>NUCLEOTIDE SEQUENCE [LARGE SCALE GENOMIC DNA]</scope>
    <source>
        <strain evidence="1">SG_bin8</strain>
    </source>
</reference>
<dbReference type="Proteomes" id="UP000192872">
    <property type="component" value="Unassembled WGS sequence"/>
</dbReference>
<evidence type="ECO:0000313" key="1">
    <source>
        <dbReference type="EMBL" id="OQW49703.1"/>
    </source>
</evidence>
<dbReference type="EMBL" id="LWDL01000031">
    <property type="protein sequence ID" value="OQW49703.1"/>
    <property type="molecule type" value="Genomic_DNA"/>
</dbReference>
<organism evidence="1 2">
    <name type="scientific">Candidatus Raskinella chloraquaticus</name>
    <dbReference type="NCBI Taxonomy" id="1951219"/>
    <lineage>
        <taxon>Bacteria</taxon>
        <taxon>Pseudomonadati</taxon>
        <taxon>Pseudomonadota</taxon>
        <taxon>Alphaproteobacteria</taxon>
        <taxon>Hyphomicrobiales</taxon>
        <taxon>Phreatobacteraceae</taxon>
        <taxon>Candidatus Raskinella</taxon>
    </lineage>
</organism>
<protein>
    <submittedName>
        <fullName evidence="1">Uncharacterized protein</fullName>
    </submittedName>
</protein>
<dbReference type="AlphaFoldDB" id="A0A1W9HQM1"/>
<name>A0A1W9HQM1_9HYPH</name>
<dbReference type="STRING" id="1827387.A4S15_03055"/>
<sequence>MLLGACQIASSPPPQLRPLPPRAAVLYVDGRREKATGKVDTRLPLCDYNTSPFERIVRDRPAQDWTDERAGGPANYNGRSCVLPVYRDPRF</sequence>
<gene>
    <name evidence="1" type="ORF">A4S15_03055</name>
</gene>
<evidence type="ECO:0000313" key="2">
    <source>
        <dbReference type="Proteomes" id="UP000192872"/>
    </source>
</evidence>